<feature type="signal peptide" evidence="11">
    <location>
        <begin position="1"/>
        <end position="32"/>
    </location>
</feature>
<evidence type="ECO:0000256" key="6">
    <source>
        <dbReference type="ARBA" id="ARBA00023037"/>
    </source>
</evidence>
<evidence type="ECO:0000256" key="5">
    <source>
        <dbReference type="ARBA" id="ARBA00022889"/>
    </source>
</evidence>
<keyword evidence="4" id="KW-0677">Repeat</keyword>
<evidence type="ECO:0000256" key="9">
    <source>
        <dbReference type="ARBA" id="ARBA00023180"/>
    </source>
</evidence>
<dbReference type="Pfam" id="PF20806">
    <property type="entry name" value="Integrin_A_Ig_3"/>
    <property type="match status" value="1"/>
</dbReference>
<keyword evidence="7 11" id="KW-0472">Membrane</keyword>
<gene>
    <name evidence="13" type="primary">ITA5</name>
    <name evidence="13" type="ORF">TR101360</name>
</gene>
<dbReference type="PANTHER" id="PTHR23220:SF83">
    <property type="entry name" value="INTEGRIN ALPHA-PS3-RELATED"/>
    <property type="match status" value="1"/>
</dbReference>
<name>A0A0X3PAG1_SCHSO</name>
<dbReference type="Pfam" id="PF01839">
    <property type="entry name" value="FG-GAP"/>
    <property type="match status" value="1"/>
</dbReference>
<protein>
    <submittedName>
        <fullName evidence="13">Integrin alpha-5</fullName>
    </submittedName>
</protein>
<dbReference type="InterPro" id="IPR048286">
    <property type="entry name" value="Integrin_alpha_Ig-like_3"/>
</dbReference>
<feature type="repeat" description="FG-GAP" evidence="10">
    <location>
        <begin position="435"/>
        <end position="493"/>
    </location>
</feature>
<comment type="subcellular location">
    <subcellularLocation>
        <location evidence="1 11">Membrane</location>
        <topology evidence="1 11">Single-pass type I membrane protein</topology>
    </subcellularLocation>
</comment>
<dbReference type="PROSITE" id="PS51470">
    <property type="entry name" value="FG_GAP"/>
    <property type="match status" value="1"/>
</dbReference>
<dbReference type="PANTHER" id="PTHR23220">
    <property type="entry name" value="INTEGRIN ALPHA"/>
    <property type="match status" value="1"/>
</dbReference>
<dbReference type="SMART" id="SM00191">
    <property type="entry name" value="Int_alpha"/>
    <property type="match status" value="1"/>
</dbReference>
<dbReference type="InterPro" id="IPR018184">
    <property type="entry name" value="Integrin_alpha_C_CS"/>
</dbReference>
<evidence type="ECO:0000256" key="1">
    <source>
        <dbReference type="ARBA" id="ARBA00004479"/>
    </source>
</evidence>
<dbReference type="InterPro" id="IPR013517">
    <property type="entry name" value="FG-GAP"/>
</dbReference>
<keyword evidence="5 11" id="KW-0130">Cell adhesion</keyword>
<dbReference type="EMBL" id="GEEE01018153">
    <property type="protein sequence ID" value="JAP45072.1"/>
    <property type="molecule type" value="Transcribed_RNA"/>
</dbReference>
<comment type="similarity">
    <text evidence="2 11">Belongs to the integrin alpha chain family.</text>
</comment>
<keyword evidence="11" id="KW-0812">Transmembrane</keyword>
<dbReference type="GO" id="GO:0008305">
    <property type="term" value="C:integrin complex"/>
    <property type="evidence" value="ECO:0007669"/>
    <property type="project" value="InterPro"/>
</dbReference>
<proteinExistence type="inferred from homology"/>
<keyword evidence="9" id="KW-0325">Glycoprotein</keyword>
<dbReference type="SUPFAM" id="SSF69318">
    <property type="entry name" value="Integrin alpha N-terminal domain"/>
    <property type="match status" value="1"/>
</dbReference>
<organism evidence="13">
    <name type="scientific">Schistocephalus solidus</name>
    <name type="common">Tapeworm</name>
    <dbReference type="NCBI Taxonomy" id="70667"/>
    <lineage>
        <taxon>Eukaryota</taxon>
        <taxon>Metazoa</taxon>
        <taxon>Spiralia</taxon>
        <taxon>Lophotrochozoa</taxon>
        <taxon>Platyhelminthes</taxon>
        <taxon>Cestoda</taxon>
        <taxon>Eucestoda</taxon>
        <taxon>Diphyllobothriidea</taxon>
        <taxon>Diphyllobothriidae</taxon>
        <taxon>Schistocephalus</taxon>
    </lineage>
</organism>
<dbReference type="Gene3D" id="2.130.10.130">
    <property type="entry name" value="Integrin alpha, N-terminal"/>
    <property type="match status" value="1"/>
</dbReference>
<evidence type="ECO:0000256" key="10">
    <source>
        <dbReference type="PROSITE-ProRule" id="PRU00803"/>
    </source>
</evidence>
<dbReference type="InterPro" id="IPR028994">
    <property type="entry name" value="Integrin_alpha_N"/>
</dbReference>
<feature type="transmembrane region" description="Helical" evidence="11">
    <location>
        <begin position="1188"/>
        <end position="1212"/>
    </location>
</feature>
<dbReference type="GO" id="GO:0098609">
    <property type="term" value="P:cell-cell adhesion"/>
    <property type="evidence" value="ECO:0007669"/>
    <property type="project" value="TreeGrafter"/>
</dbReference>
<dbReference type="PROSITE" id="PS00242">
    <property type="entry name" value="INTEGRIN_ALPHA"/>
    <property type="match status" value="1"/>
</dbReference>
<dbReference type="GO" id="GO:0009897">
    <property type="term" value="C:external side of plasma membrane"/>
    <property type="evidence" value="ECO:0007669"/>
    <property type="project" value="TreeGrafter"/>
</dbReference>
<dbReference type="SUPFAM" id="SSF69179">
    <property type="entry name" value="Integrin domains"/>
    <property type="match status" value="1"/>
</dbReference>
<dbReference type="InterPro" id="IPR032695">
    <property type="entry name" value="Integrin_dom_sf"/>
</dbReference>
<keyword evidence="11" id="KW-1133">Transmembrane helix</keyword>
<dbReference type="GO" id="GO:0007160">
    <property type="term" value="P:cell-matrix adhesion"/>
    <property type="evidence" value="ECO:0007669"/>
    <property type="project" value="TreeGrafter"/>
</dbReference>
<dbReference type="GO" id="GO:0007229">
    <property type="term" value="P:integrin-mediated signaling pathway"/>
    <property type="evidence" value="ECO:0007669"/>
    <property type="project" value="UniProtKB-KW"/>
</dbReference>
<reference evidence="13" key="1">
    <citation type="submission" date="2016-01" db="EMBL/GenBank/DDBJ databases">
        <title>Reference transcriptome for the parasite Schistocephalus solidus: insights into the molecular evolution of parasitism.</title>
        <authorList>
            <person name="Hebert F.O."/>
            <person name="Grambauer S."/>
            <person name="Barber I."/>
            <person name="Landry C.R."/>
            <person name="Aubin-Horth N."/>
        </authorList>
    </citation>
    <scope>NUCLEOTIDE SEQUENCE</scope>
</reference>
<keyword evidence="3 11" id="KW-0732">Signal</keyword>
<keyword evidence="8 11" id="KW-0675">Receptor</keyword>
<evidence type="ECO:0000256" key="3">
    <source>
        <dbReference type="ARBA" id="ARBA00022729"/>
    </source>
</evidence>
<feature type="chain" id="PRO_5006988091" evidence="11">
    <location>
        <begin position="33"/>
        <end position="1297"/>
    </location>
</feature>
<evidence type="ECO:0000256" key="7">
    <source>
        <dbReference type="ARBA" id="ARBA00023136"/>
    </source>
</evidence>
<dbReference type="InterPro" id="IPR000413">
    <property type="entry name" value="Integrin_alpha"/>
</dbReference>
<accession>A0A0X3PAG1</accession>
<evidence type="ECO:0000313" key="13">
    <source>
        <dbReference type="EMBL" id="JAP45072.1"/>
    </source>
</evidence>
<feature type="domain" description="Integrin alpha third immunoglobulin-like" evidence="12">
    <location>
        <begin position="938"/>
        <end position="1143"/>
    </location>
</feature>
<dbReference type="PRINTS" id="PR01185">
    <property type="entry name" value="INTEGRINA"/>
</dbReference>
<dbReference type="InterPro" id="IPR013519">
    <property type="entry name" value="Int_alpha_beta-p"/>
</dbReference>
<evidence type="ECO:0000256" key="11">
    <source>
        <dbReference type="RuleBase" id="RU003762"/>
    </source>
</evidence>
<dbReference type="GO" id="GO:0033627">
    <property type="term" value="P:cell adhesion mediated by integrin"/>
    <property type="evidence" value="ECO:0007669"/>
    <property type="project" value="TreeGrafter"/>
</dbReference>
<keyword evidence="6 11" id="KW-0401">Integrin</keyword>
<dbReference type="Gene3D" id="2.60.40.1530">
    <property type="entry name" value="ntegrin, alpha v. Chain A, domain 4"/>
    <property type="match status" value="1"/>
</dbReference>
<dbReference type="GO" id="GO:0005178">
    <property type="term" value="F:integrin binding"/>
    <property type="evidence" value="ECO:0007669"/>
    <property type="project" value="TreeGrafter"/>
</dbReference>
<evidence type="ECO:0000256" key="2">
    <source>
        <dbReference type="ARBA" id="ARBA00008054"/>
    </source>
</evidence>
<evidence type="ECO:0000259" key="12">
    <source>
        <dbReference type="Pfam" id="PF20806"/>
    </source>
</evidence>
<sequence length="1297" mass="144659">MSSRTMAKCVGVPRSFAMRLVSLLSLISSVMATSNDKKNSEFDTEWPRLNSKSRAELNYENELHMLRVWEPAMTRDYLPDTRYLRQFLFQQDSPIFTWPDDVRPLPDEMFQWTSIDMLALPQNDRSYILLGGSWRSSTSRENAYNVFPRENGLVILCTLTNDRTGKLVPAEPCSDIASGLEKRGFLGASVATLQLTFGLGLFAYCDPLWSEDGKLPAGRCYLQLIHGHRVRPRHELRSFCRTGGKVTEPCMTGFSLSLSSSSVAASSMSQAVRGIRVSVGQPLAAEFGQVQMVTDPYNTSQLATVHRPQFFGDAYAGGYFGFSQADGYIGAPSYGKDALPSEDSDILHLFRTRDVAQGSSGLSWFAKMPDNASFAGYGTSVARLNTVGQQEIVVVGLPYATFDGPTANRGAIMVYCTPTQTIVTTNQSARMRMPNETLRAPPDAFFFGYALSAVGDIDGDGIDELAVGAPNLSGKNGSGKIFLVRLFPNCTFDRLPLDILSGPAGDTVFGSVLPPRLEDLNFDGWPELAVPPAKTLPPLLFASRPQYRAVCRFGTPPWLSTVRVINSTLIPVKVTVDLQAILPNQPVQTMKEIFFFSHTSVSDLIHQVNPDAWADEPGHRRMKLDRVTNVRLDELYDKLSLEIILKPQMHVKDMPALEQPGGELRVSYRFIIPCPPEQPWSVETGTCSDNAWVYRPKIDWSDCNFKLPLIRYVCFPRGTCESDVGIRLSEQVGSESVNASGSKSPSKEAVKSSESRIAFGDRKAARPELFVEVFNAGPTFAGGVWISFTYFGNLQFSSLEISQPSKMEKVSFVEFPCSHMANNESFVACKIGRIGEQRRPEANESDLEPAVIFRLTSFYNFGNATHIVDYTEPTGVNVSISTATWDPEPGDNTAQWIYTLQNKPNLLVSHGARPPPSVVDNRTQPAPWEPAWQQRIWVDELGPRMVHSYQVENIGSLSRLKNVTLRIRVPVLLERNPHRLRPLVYLFKEVRSPSNLDGDLDWFYIGPMVQQIGNQNRTGIKCEYEDANLLNPWGLIAVDMDEKASLRLRRAIPGDNVPLRNGSFNSKARSSKPTLPQQVKFRRVPKEVVQCNRRGRQFGTPVCLNIICRVPELVKQQPVQVTVTGWIYARTFFELSTSDVEIVTSMTADQGFTPPGVIKAPEPVGHFEIAQTFYFPQSKPKLLRQIPIWPIIVGLVLGIILLALLIILLYRFGFFRRRKHRLTKSSKADKNFHVPAVKAVNGADETDTGGFGTLLSVEAARKRRRKLLKHPEEVSILHPDDLRKSNVNDLADEPTPL</sequence>
<dbReference type="Gene3D" id="1.20.5.930">
    <property type="entry name" value="Bicelle-embedded integrin alpha(iib) transmembrane segment"/>
    <property type="match status" value="1"/>
</dbReference>
<evidence type="ECO:0000256" key="4">
    <source>
        <dbReference type="ARBA" id="ARBA00022737"/>
    </source>
</evidence>
<evidence type="ECO:0000256" key="8">
    <source>
        <dbReference type="ARBA" id="ARBA00023170"/>
    </source>
</evidence>